<sequence length="93" mass="9875">MKPINDGHVAEPGLAVVEVAAADDETAFAVQELLATRWAIAPADRTTHEPGEPGVRLRCYLDMRQAARPVDEEGIRGDMDAAGTGAEHLASKP</sequence>
<accession>M3E386</accession>
<feature type="region of interest" description="Disordered" evidence="1">
    <location>
        <begin position="71"/>
        <end position="93"/>
    </location>
</feature>
<dbReference type="PATRIC" id="fig|1284664.3.peg.2906"/>
<dbReference type="Proteomes" id="UP000011732">
    <property type="component" value="Unassembled WGS sequence"/>
</dbReference>
<dbReference type="RefSeq" id="WP_006132465.1">
    <property type="nucleotide sequence ID" value="NZ_AOHP01000059.1"/>
</dbReference>
<proteinExistence type="predicted"/>
<gene>
    <name evidence="2" type="ORF">H114_14441</name>
</gene>
<comment type="caution">
    <text evidence="2">The sequence shown here is derived from an EMBL/GenBank/DDBJ whole genome shotgun (WGS) entry which is preliminary data.</text>
</comment>
<organism evidence="2 3">
    <name type="scientific">Streptomyces gancidicus BKS 13-15</name>
    <dbReference type="NCBI Taxonomy" id="1284664"/>
    <lineage>
        <taxon>Bacteria</taxon>
        <taxon>Bacillati</taxon>
        <taxon>Actinomycetota</taxon>
        <taxon>Actinomycetes</taxon>
        <taxon>Kitasatosporales</taxon>
        <taxon>Streptomycetaceae</taxon>
        <taxon>Streptomyces</taxon>
        <taxon>Streptomyces pseudogriseolus group</taxon>
    </lineage>
</organism>
<keyword evidence="3" id="KW-1185">Reference proteome</keyword>
<evidence type="ECO:0000313" key="2">
    <source>
        <dbReference type="EMBL" id="EMF28322.1"/>
    </source>
</evidence>
<protein>
    <submittedName>
        <fullName evidence="2">Uncharacterized protein</fullName>
    </submittedName>
</protein>
<evidence type="ECO:0000256" key="1">
    <source>
        <dbReference type="SAM" id="MobiDB-lite"/>
    </source>
</evidence>
<reference evidence="2 3" key="1">
    <citation type="journal article" date="2013" name="Genome Announc.">
        <title>Draft Genome Sequence of Streptomyces gancidicus Strain BKS 13-15.</title>
        <authorList>
            <person name="Kumar S."/>
            <person name="Kaur N."/>
            <person name="Singh N.K."/>
            <person name="Raghava G.P."/>
            <person name="Mayilraj S."/>
        </authorList>
    </citation>
    <scope>NUCLEOTIDE SEQUENCE [LARGE SCALE GENOMIC DNA]</scope>
    <source>
        <strain evidence="2 3">BKS 13-15</strain>
    </source>
</reference>
<dbReference type="Pfam" id="PF19711">
    <property type="entry name" value="DUF6207"/>
    <property type="match status" value="1"/>
</dbReference>
<evidence type="ECO:0000313" key="3">
    <source>
        <dbReference type="Proteomes" id="UP000011732"/>
    </source>
</evidence>
<name>M3E386_STREZ</name>
<dbReference type="EMBL" id="AOHP01000059">
    <property type="protein sequence ID" value="EMF28322.1"/>
    <property type="molecule type" value="Genomic_DNA"/>
</dbReference>
<dbReference type="InterPro" id="IPR045775">
    <property type="entry name" value="DUF6207"/>
</dbReference>
<dbReference type="AlphaFoldDB" id="M3E386"/>